<evidence type="ECO:0000256" key="1">
    <source>
        <dbReference type="SAM" id="MobiDB-lite"/>
    </source>
</evidence>
<evidence type="ECO:0000313" key="2">
    <source>
        <dbReference type="EMBL" id="QFI72322.1"/>
    </source>
</evidence>
<feature type="region of interest" description="Disordered" evidence="1">
    <location>
        <begin position="74"/>
        <end position="118"/>
    </location>
</feature>
<dbReference type="KEGG" id="bbet:F8237_07945"/>
<feature type="compositionally biased region" description="Basic and acidic residues" evidence="1">
    <location>
        <begin position="94"/>
        <end position="105"/>
    </location>
</feature>
<organism evidence="2 3">
    <name type="scientific">Bradyrhizobium betae</name>
    <dbReference type="NCBI Taxonomy" id="244734"/>
    <lineage>
        <taxon>Bacteria</taxon>
        <taxon>Pseudomonadati</taxon>
        <taxon>Pseudomonadota</taxon>
        <taxon>Alphaproteobacteria</taxon>
        <taxon>Hyphomicrobiales</taxon>
        <taxon>Nitrobacteraceae</taxon>
        <taxon>Bradyrhizobium</taxon>
    </lineage>
</organism>
<gene>
    <name evidence="2" type="ORF">F8237_07945</name>
</gene>
<name>A0A5P6P1V1_9BRAD</name>
<protein>
    <submittedName>
        <fullName evidence="2">Uncharacterized protein</fullName>
    </submittedName>
</protein>
<reference evidence="3" key="1">
    <citation type="submission" date="2019-10" db="EMBL/GenBank/DDBJ databases">
        <title>Complete Genome Sequence of Bradyrhizobium betae type strain PL7HG1T.</title>
        <authorList>
            <person name="Bromfield E.S.P."/>
            <person name="Cloutier S."/>
        </authorList>
    </citation>
    <scope>NUCLEOTIDE SEQUENCE [LARGE SCALE GENOMIC DNA]</scope>
    <source>
        <strain evidence="3">PL7HG1</strain>
    </source>
</reference>
<proteinExistence type="predicted"/>
<accession>A0A5P6P1V1</accession>
<dbReference type="EMBL" id="CP044543">
    <property type="protein sequence ID" value="QFI72322.1"/>
    <property type="molecule type" value="Genomic_DNA"/>
</dbReference>
<dbReference type="Proteomes" id="UP000325641">
    <property type="component" value="Chromosome"/>
</dbReference>
<evidence type="ECO:0000313" key="3">
    <source>
        <dbReference type="Proteomes" id="UP000325641"/>
    </source>
</evidence>
<dbReference type="AlphaFoldDB" id="A0A5P6P1V1"/>
<sequence>MNYPRLRRSPRPLLRVGHGVSITNRYKCGVPRYGCNARKHDRHSLRCHALAGRGIRYAVAYRLNYNRLEVLDRPLEPGDDTGVRNAITAPIASDRNRTAPRRSDRPATSAKRSHPTFG</sequence>